<dbReference type="AlphaFoldDB" id="A0ABD3NFL3"/>
<feature type="signal peptide" evidence="10">
    <location>
        <begin position="1"/>
        <end position="23"/>
    </location>
</feature>
<keyword evidence="13" id="KW-1185">Reference proteome</keyword>
<evidence type="ECO:0000256" key="3">
    <source>
        <dbReference type="ARBA" id="ARBA00013223"/>
    </source>
</evidence>
<keyword evidence="4" id="KW-0285">Flavoprotein</keyword>
<evidence type="ECO:0000259" key="11">
    <source>
        <dbReference type="PROSITE" id="PS51384"/>
    </source>
</evidence>
<dbReference type="Gene3D" id="3.40.50.80">
    <property type="entry name" value="Nucleotide-binding domain of ferredoxin-NADP reductase (FNR) module"/>
    <property type="match status" value="1"/>
</dbReference>
<gene>
    <name evidence="12" type="ORF">ACHAWO_010339</name>
</gene>
<dbReference type="InterPro" id="IPR001709">
    <property type="entry name" value="Flavoprot_Pyr_Nucl_cyt_Rdtase"/>
</dbReference>
<feature type="chain" id="PRO_5044811442" description="ferredoxin--NADP(+) reductase" evidence="10">
    <location>
        <begin position="24"/>
        <end position="682"/>
    </location>
</feature>
<comment type="similarity">
    <text evidence="2">Belongs to the ferredoxin--NADP reductase type 1 family.</text>
</comment>
<evidence type="ECO:0000256" key="6">
    <source>
        <dbReference type="ARBA" id="ARBA00022857"/>
    </source>
</evidence>
<dbReference type="SUPFAM" id="SSF52343">
    <property type="entry name" value="Ferredoxin reductase-like, C-terminal NADP-linked domain"/>
    <property type="match status" value="1"/>
</dbReference>
<keyword evidence="7" id="KW-0560">Oxidoreductase</keyword>
<dbReference type="PROSITE" id="PS51384">
    <property type="entry name" value="FAD_FR"/>
    <property type="match status" value="1"/>
</dbReference>
<protein>
    <recommendedName>
        <fullName evidence="3">ferredoxin--NADP(+) reductase</fullName>
        <ecNumber evidence="3">1.18.1.2</ecNumber>
    </recommendedName>
</protein>
<organism evidence="12 13">
    <name type="scientific">Cyclotella atomus</name>
    <dbReference type="NCBI Taxonomy" id="382360"/>
    <lineage>
        <taxon>Eukaryota</taxon>
        <taxon>Sar</taxon>
        <taxon>Stramenopiles</taxon>
        <taxon>Ochrophyta</taxon>
        <taxon>Bacillariophyta</taxon>
        <taxon>Coscinodiscophyceae</taxon>
        <taxon>Thalassiosirophycidae</taxon>
        <taxon>Stephanodiscales</taxon>
        <taxon>Stephanodiscaceae</taxon>
        <taxon>Cyclotella</taxon>
    </lineage>
</organism>
<evidence type="ECO:0000256" key="10">
    <source>
        <dbReference type="SAM" id="SignalP"/>
    </source>
</evidence>
<feature type="region of interest" description="Disordered" evidence="9">
    <location>
        <begin position="483"/>
        <end position="524"/>
    </location>
</feature>
<evidence type="ECO:0000256" key="8">
    <source>
        <dbReference type="ARBA" id="ARBA00047776"/>
    </source>
</evidence>
<dbReference type="SUPFAM" id="SSF63380">
    <property type="entry name" value="Riboflavin synthase domain-like"/>
    <property type="match status" value="1"/>
</dbReference>
<evidence type="ECO:0000256" key="2">
    <source>
        <dbReference type="ARBA" id="ARBA00008312"/>
    </source>
</evidence>
<proteinExistence type="inferred from homology"/>
<dbReference type="EC" id="1.18.1.2" evidence="3"/>
<dbReference type="InterPro" id="IPR017927">
    <property type="entry name" value="FAD-bd_FR_type"/>
</dbReference>
<keyword evidence="5" id="KW-0274">FAD</keyword>
<evidence type="ECO:0000256" key="4">
    <source>
        <dbReference type="ARBA" id="ARBA00022630"/>
    </source>
</evidence>
<evidence type="ECO:0000256" key="7">
    <source>
        <dbReference type="ARBA" id="ARBA00023002"/>
    </source>
</evidence>
<dbReference type="Pfam" id="PF00175">
    <property type="entry name" value="NAD_binding_1"/>
    <property type="match status" value="1"/>
</dbReference>
<dbReference type="GO" id="GO:0004324">
    <property type="term" value="F:ferredoxin-NADP+ reductase activity"/>
    <property type="evidence" value="ECO:0007669"/>
    <property type="project" value="UniProtKB-EC"/>
</dbReference>
<feature type="domain" description="FAD-binding FR-type" evidence="11">
    <location>
        <begin position="127"/>
        <end position="254"/>
    </location>
</feature>
<dbReference type="CDD" id="cd06208">
    <property type="entry name" value="CYPOR_like_FNR"/>
    <property type="match status" value="1"/>
</dbReference>
<dbReference type="Gene3D" id="2.40.30.10">
    <property type="entry name" value="Translation factors"/>
    <property type="match status" value="1"/>
</dbReference>
<keyword evidence="6" id="KW-0521">NADP</keyword>
<dbReference type="PRINTS" id="PR00371">
    <property type="entry name" value="FPNCR"/>
</dbReference>
<evidence type="ECO:0000256" key="9">
    <source>
        <dbReference type="SAM" id="MobiDB-lite"/>
    </source>
</evidence>
<comment type="cofactor">
    <cofactor evidence="1">
        <name>FAD</name>
        <dbReference type="ChEBI" id="CHEBI:57692"/>
    </cofactor>
</comment>
<dbReference type="Proteomes" id="UP001530400">
    <property type="component" value="Unassembled WGS sequence"/>
</dbReference>
<dbReference type="InterPro" id="IPR015701">
    <property type="entry name" value="FNR"/>
</dbReference>
<feature type="region of interest" description="Disordered" evidence="9">
    <location>
        <begin position="615"/>
        <end position="638"/>
    </location>
</feature>
<reference evidence="12 13" key="1">
    <citation type="submission" date="2024-10" db="EMBL/GenBank/DDBJ databases">
        <title>Updated reference genomes for cyclostephanoid diatoms.</title>
        <authorList>
            <person name="Roberts W.R."/>
            <person name="Alverson A.J."/>
        </authorList>
    </citation>
    <scope>NUCLEOTIDE SEQUENCE [LARGE SCALE GENOMIC DNA]</scope>
    <source>
        <strain evidence="12 13">AJA010-31</strain>
    </source>
</reference>
<accession>A0ABD3NFL3</accession>
<comment type="catalytic activity">
    <reaction evidence="8">
        <text>2 reduced [2Fe-2S]-[ferredoxin] + NADP(+) + H(+) = 2 oxidized [2Fe-2S]-[ferredoxin] + NADPH</text>
        <dbReference type="Rhea" id="RHEA:20125"/>
        <dbReference type="Rhea" id="RHEA-COMP:10000"/>
        <dbReference type="Rhea" id="RHEA-COMP:10001"/>
        <dbReference type="ChEBI" id="CHEBI:15378"/>
        <dbReference type="ChEBI" id="CHEBI:33737"/>
        <dbReference type="ChEBI" id="CHEBI:33738"/>
        <dbReference type="ChEBI" id="CHEBI:57783"/>
        <dbReference type="ChEBI" id="CHEBI:58349"/>
        <dbReference type="EC" id="1.18.1.2"/>
    </reaction>
</comment>
<dbReference type="PANTHER" id="PTHR43314">
    <property type="match status" value="1"/>
</dbReference>
<dbReference type="InterPro" id="IPR039261">
    <property type="entry name" value="FNR_nucleotide-bd"/>
</dbReference>
<dbReference type="EMBL" id="JALLPJ020001177">
    <property type="protein sequence ID" value="KAL3774805.1"/>
    <property type="molecule type" value="Genomic_DNA"/>
</dbReference>
<comment type="caution">
    <text evidence="12">The sequence shown here is derived from an EMBL/GenBank/DDBJ whole genome shotgun (WGS) entry which is preliminary data.</text>
</comment>
<keyword evidence="10" id="KW-0732">Signal</keyword>
<dbReference type="InterPro" id="IPR017938">
    <property type="entry name" value="Riboflavin_synthase-like_b-brl"/>
</dbReference>
<name>A0ABD3NFL3_9STRA</name>
<evidence type="ECO:0000256" key="5">
    <source>
        <dbReference type="ARBA" id="ARBA00022827"/>
    </source>
</evidence>
<evidence type="ECO:0000313" key="12">
    <source>
        <dbReference type="EMBL" id="KAL3774805.1"/>
    </source>
</evidence>
<evidence type="ECO:0000313" key="13">
    <source>
        <dbReference type="Proteomes" id="UP001530400"/>
    </source>
</evidence>
<sequence>MKLQISCATCAAVTLSLQCQTWAFIPHHRPNKPISQTSLEYAVKTAGAGVAIVPPGDLTLFDPNVDGKLQGTNNLMDRVSKGAAYEICPVQITVDAPPPGVAIQEAQHFLEHLDAGEELPLNFAKPQAPATATVLGRTKLITDDAPGDIEHVIMKLPDGMHYVEGQSLSVIPPGIDDKTGRNHKPRLYSIASTRYGDMLDGNTISLCVRRAEYIDPVTGEKDPAKQGVCSNFLCNVQPGDEVSVAGPVGKTMLLPKDPTNDVVMIATGTGIAPFRGFLHRLFMENTLARHQFGGTAWLVLGVPVSGGLLYKEEFDCMMRTARPNQLKIDYAISREMTNSIDGGKLYVQHVIAQNGKELFDRLDNGAHVYFCGLKGMMPPILDTLEEVAKQQGVDWATKLSELKKNNHHYNDQTGRRERWPVLVYRLQSHRGWEVYCDPDLMETSKKSGKSAPKEELTAAPREGCIEVFKMRLRIHLFEQHARKNRRETDGATVAGTVAGTQDDGATMEGENETNARDDSDIPGPDGWNNNALIVRRRNTLLVSTRRGVGAIVFKFKSNQDCIEFCDRLVYLNRDYFKNDTSKSGYVNGMDAREQYCEELREVKRRRLMMLGDQQVSGTTRGGSVVEQEPTNEDARQNRRQDELLSYMVRLVNDEEFCQFVDEIERGLQSAPETAGVHNAMGF</sequence>
<dbReference type="InterPro" id="IPR001433">
    <property type="entry name" value="OxRdtase_FAD/NAD-bd"/>
</dbReference>
<dbReference type="FunFam" id="3.40.50.80:FF:000008">
    <property type="entry name" value="Ferredoxin--NADP reductase, chloroplastic"/>
    <property type="match status" value="1"/>
</dbReference>
<evidence type="ECO:0000256" key="1">
    <source>
        <dbReference type="ARBA" id="ARBA00001974"/>
    </source>
</evidence>